<organism evidence="1 2">
    <name type="scientific">Cichorium intybus</name>
    <name type="common">Chicory</name>
    <dbReference type="NCBI Taxonomy" id="13427"/>
    <lineage>
        <taxon>Eukaryota</taxon>
        <taxon>Viridiplantae</taxon>
        <taxon>Streptophyta</taxon>
        <taxon>Embryophyta</taxon>
        <taxon>Tracheophyta</taxon>
        <taxon>Spermatophyta</taxon>
        <taxon>Magnoliopsida</taxon>
        <taxon>eudicotyledons</taxon>
        <taxon>Gunneridae</taxon>
        <taxon>Pentapetalae</taxon>
        <taxon>asterids</taxon>
        <taxon>campanulids</taxon>
        <taxon>Asterales</taxon>
        <taxon>Asteraceae</taxon>
        <taxon>Cichorioideae</taxon>
        <taxon>Cichorieae</taxon>
        <taxon>Cichoriinae</taxon>
        <taxon>Cichorium</taxon>
    </lineage>
</organism>
<sequence length="177" mass="20010">MKNFQRNFGDENYAKENLESSKVELPPSAISLSTHRLPSSSPHQHPSSPSIIAFAIATIKAANHRAPLRSNHRAPLTTVLLYALRLPLLCTCLFFPCHSLWKLQHATIAYQPPARHLILTRAFMRPGEIITLKVESKDTIDHHIAGLIRQRTAIVRQNAIENLQGVNMVKDEYRSTY</sequence>
<accession>A0ACB9E561</accession>
<name>A0ACB9E561_CICIN</name>
<dbReference type="Proteomes" id="UP001055811">
    <property type="component" value="Linkage Group LG04"/>
</dbReference>
<evidence type="ECO:0000313" key="2">
    <source>
        <dbReference type="Proteomes" id="UP001055811"/>
    </source>
</evidence>
<proteinExistence type="predicted"/>
<comment type="caution">
    <text evidence="1">The sequence shown here is derived from an EMBL/GenBank/DDBJ whole genome shotgun (WGS) entry which is preliminary data.</text>
</comment>
<dbReference type="EMBL" id="CM042012">
    <property type="protein sequence ID" value="KAI3753581.1"/>
    <property type="molecule type" value="Genomic_DNA"/>
</dbReference>
<evidence type="ECO:0000313" key="1">
    <source>
        <dbReference type="EMBL" id="KAI3753581.1"/>
    </source>
</evidence>
<protein>
    <submittedName>
        <fullName evidence="1">Uncharacterized protein</fullName>
    </submittedName>
</protein>
<keyword evidence="2" id="KW-1185">Reference proteome</keyword>
<reference evidence="2" key="1">
    <citation type="journal article" date="2022" name="Mol. Ecol. Resour.">
        <title>The genomes of chicory, endive, great burdock and yacon provide insights into Asteraceae palaeo-polyploidization history and plant inulin production.</title>
        <authorList>
            <person name="Fan W."/>
            <person name="Wang S."/>
            <person name="Wang H."/>
            <person name="Wang A."/>
            <person name="Jiang F."/>
            <person name="Liu H."/>
            <person name="Zhao H."/>
            <person name="Xu D."/>
            <person name="Zhang Y."/>
        </authorList>
    </citation>
    <scope>NUCLEOTIDE SEQUENCE [LARGE SCALE GENOMIC DNA]</scope>
    <source>
        <strain evidence="2">cv. Punajuju</strain>
    </source>
</reference>
<gene>
    <name evidence="1" type="ORF">L2E82_25639</name>
</gene>
<reference evidence="1 2" key="2">
    <citation type="journal article" date="2022" name="Mol. Ecol. Resour.">
        <title>The genomes of chicory, endive, great burdock and yacon provide insights into Asteraceae paleo-polyploidization history and plant inulin production.</title>
        <authorList>
            <person name="Fan W."/>
            <person name="Wang S."/>
            <person name="Wang H."/>
            <person name="Wang A."/>
            <person name="Jiang F."/>
            <person name="Liu H."/>
            <person name="Zhao H."/>
            <person name="Xu D."/>
            <person name="Zhang Y."/>
        </authorList>
    </citation>
    <scope>NUCLEOTIDE SEQUENCE [LARGE SCALE GENOMIC DNA]</scope>
    <source>
        <strain evidence="2">cv. Punajuju</strain>
        <tissue evidence="1">Leaves</tissue>
    </source>
</reference>